<feature type="region of interest" description="Disordered" evidence="1">
    <location>
        <begin position="15"/>
        <end position="86"/>
    </location>
</feature>
<organism evidence="2 3">
    <name type="scientific">Lophiostoma macrostomum CBS 122681</name>
    <dbReference type="NCBI Taxonomy" id="1314788"/>
    <lineage>
        <taxon>Eukaryota</taxon>
        <taxon>Fungi</taxon>
        <taxon>Dikarya</taxon>
        <taxon>Ascomycota</taxon>
        <taxon>Pezizomycotina</taxon>
        <taxon>Dothideomycetes</taxon>
        <taxon>Pleosporomycetidae</taxon>
        <taxon>Pleosporales</taxon>
        <taxon>Lophiostomataceae</taxon>
        <taxon>Lophiostoma</taxon>
    </lineage>
</organism>
<feature type="compositionally biased region" description="Basic and acidic residues" evidence="1">
    <location>
        <begin position="29"/>
        <end position="39"/>
    </location>
</feature>
<dbReference type="AlphaFoldDB" id="A0A6A6SZC6"/>
<evidence type="ECO:0000313" key="3">
    <source>
        <dbReference type="Proteomes" id="UP000799324"/>
    </source>
</evidence>
<accession>A0A6A6SZC6</accession>
<dbReference type="Proteomes" id="UP000799324">
    <property type="component" value="Unassembled WGS sequence"/>
</dbReference>
<protein>
    <submittedName>
        <fullName evidence="2">Uncharacterized protein</fullName>
    </submittedName>
</protein>
<sequence>MAYSHPMQTYLETIPSLHPKVDFPYPHSGPHDESGRSEPPEPIPSAPNKAPRSTTLAPCLSPSPLPTSPTQAAGQESTALDSAPPMLREWCRSHGLGVVAMPGNLARGGGGVTIDG</sequence>
<keyword evidence="3" id="KW-1185">Reference proteome</keyword>
<reference evidence="2" key="1">
    <citation type="journal article" date="2020" name="Stud. Mycol.">
        <title>101 Dothideomycetes genomes: a test case for predicting lifestyles and emergence of pathogens.</title>
        <authorList>
            <person name="Haridas S."/>
            <person name="Albert R."/>
            <person name="Binder M."/>
            <person name="Bloem J."/>
            <person name="Labutti K."/>
            <person name="Salamov A."/>
            <person name="Andreopoulos B."/>
            <person name="Baker S."/>
            <person name="Barry K."/>
            <person name="Bills G."/>
            <person name="Bluhm B."/>
            <person name="Cannon C."/>
            <person name="Castanera R."/>
            <person name="Culley D."/>
            <person name="Daum C."/>
            <person name="Ezra D."/>
            <person name="Gonzalez J."/>
            <person name="Henrissat B."/>
            <person name="Kuo A."/>
            <person name="Liang C."/>
            <person name="Lipzen A."/>
            <person name="Lutzoni F."/>
            <person name="Magnuson J."/>
            <person name="Mondo S."/>
            <person name="Nolan M."/>
            <person name="Ohm R."/>
            <person name="Pangilinan J."/>
            <person name="Park H.-J."/>
            <person name="Ramirez L."/>
            <person name="Alfaro M."/>
            <person name="Sun H."/>
            <person name="Tritt A."/>
            <person name="Yoshinaga Y."/>
            <person name="Zwiers L.-H."/>
            <person name="Turgeon B."/>
            <person name="Goodwin S."/>
            <person name="Spatafora J."/>
            <person name="Crous P."/>
            <person name="Grigoriev I."/>
        </authorList>
    </citation>
    <scope>NUCLEOTIDE SEQUENCE</scope>
    <source>
        <strain evidence="2">CBS 122681</strain>
    </source>
</reference>
<gene>
    <name evidence="2" type="ORF">K491DRAFT_681468</name>
</gene>
<evidence type="ECO:0000256" key="1">
    <source>
        <dbReference type="SAM" id="MobiDB-lite"/>
    </source>
</evidence>
<evidence type="ECO:0000313" key="2">
    <source>
        <dbReference type="EMBL" id="KAF2652301.1"/>
    </source>
</evidence>
<dbReference type="EMBL" id="MU004405">
    <property type="protein sequence ID" value="KAF2652301.1"/>
    <property type="molecule type" value="Genomic_DNA"/>
</dbReference>
<feature type="compositionally biased region" description="Polar residues" evidence="1">
    <location>
        <begin position="71"/>
        <end position="80"/>
    </location>
</feature>
<proteinExistence type="predicted"/>
<name>A0A6A6SZC6_9PLEO</name>